<name>A0A3B0ZKJ9_9ZZZZ</name>
<evidence type="ECO:0000259" key="2">
    <source>
        <dbReference type="Pfam" id="PF14258"/>
    </source>
</evidence>
<dbReference type="SUPFAM" id="SSF52317">
    <property type="entry name" value="Class I glutamine amidotransferase-like"/>
    <property type="match status" value="1"/>
</dbReference>
<dbReference type="InterPro" id="IPR025646">
    <property type="entry name" value="DUF4350"/>
</dbReference>
<keyword evidence="1" id="KW-0812">Transmembrane</keyword>
<dbReference type="Pfam" id="PF14258">
    <property type="entry name" value="DUF4350"/>
    <property type="match status" value="1"/>
</dbReference>
<organism evidence="3">
    <name type="scientific">hydrothermal vent metagenome</name>
    <dbReference type="NCBI Taxonomy" id="652676"/>
    <lineage>
        <taxon>unclassified sequences</taxon>
        <taxon>metagenomes</taxon>
        <taxon>ecological metagenomes</taxon>
    </lineage>
</organism>
<feature type="domain" description="DUF4350" evidence="2">
    <location>
        <begin position="44"/>
        <end position="235"/>
    </location>
</feature>
<dbReference type="AlphaFoldDB" id="A0A3B0ZKJ9"/>
<evidence type="ECO:0000256" key="1">
    <source>
        <dbReference type="SAM" id="Phobius"/>
    </source>
</evidence>
<feature type="transmembrane region" description="Helical" evidence="1">
    <location>
        <begin position="265"/>
        <end position="284"/>
    </location>
</feature>
<gene>
    <name evidence="3" type="ORF">MNBD_GAMMA17-299</name>
</gene>
<keyword evidence="1" id="KW-1133">Transmembrane helix</keyword>
<reference evidence="3" key="1">
    <citation type="submission" date="2018-06" db="EMBL/GenBank/DDBJ databases">
        <authorList>
            <person name="Zhirakovskaya E."/>
        </authorList>
    </citation>
    <scope>NUCLEOTIDE SEQUENCE</scope>
</reference>
<proteinExistence type="predicted"/>
<evidence type="ECO:0000313" key="3">
    <source>
        <dbReference type="EMBL" id="VAW86799.1"/>
    </source>
</evidence>
<dbReference type="EMBL" id="UOFQ01000053">
    <property type="protein sequence ID" value="VAW86799.1"/>
    <property type="molecule type" value="Genomic_DNA"/>
</dbReference>
<dbReference type="InterPro" id="IPR029062">
    <property type="entry name" value="Class_I_gatase-like"/>
</dbReference>
<keyword evidence="1" id="KW-0472">Membrane</keyword>
<protein>
    <recommendedName>
        <fullName evidence="2">DUF4350 domain-containing protein</fullName>
    </recommendedName>
</protein>
<accession>A0A3B0ZKJ9</accession>
<feature type="transmembrane region" description="Helical" evidence="1">
    <location>
        <begin position="7"/>
        <end position="26"/>
    </location>
</feature>
<sequence>MSPRNRNALWGVLICLSFTAGGYWFLVNFERVEELYTTSAGREARKNPFLAAERFLWLNGIQTESWDAAQLMETLPESNNVLFIPDHRATGVLTPERQEMLVDWMRNGGHLIMVARELWDEERESSGDDFLDAFGIQQYRRSREDMGPEKRQKEEMYIETRFAGHGESLKVGFMPQYYMIDSEERVYAGIEGERGYHLLQFALGNGYLTVLSDDLIWHNHSIGNHDNAFFLRNLVHSEQESARSELWIVRNLEFPSLLALIWQHAHYALLALGLLIIFALWAAYNRFGPTIVLSHHIRRSLIEHLDACGRYHWQQNRGGALLTALREQLQQLFEKRHPGWQQISRVEQLEWLAQRSKISQRRLSAALREQPQGEAEFTQIVQTIQRLRKTL</sequence>